<evidence type="ECO:0000313" key="5">
    <source>
        <dbReference type="Proteomes" id="UP000801492"/>
    </source>
</evidence>
<gene>
    <name evidence="4" type="ORF">ILUMI_17392</name>
</gene>
<dbReference type="OrthoDB" id="6775615at2759"/>
<sequence length="173" mass="19673">MAAIAVNVALLGVIVKRRIDGRRKRKVWIKNWLQRRPNNNVLHMLSKELLEEDPMSYRNFLRLTNSQFLYILSLVTKDIAKQETFMRDSISAQNSILLLAMCDARYKFTYINVGANGRVSDAGVFQQSSLCRAMQAVHNSLNFPKPQPLPGQNSEVPYVIIGDDAFPLGKHLL</sequence>
<proteinExistence type="predicted"/>
<dbReference type="AlphaFoldDB" id="A0A8K0G7K9"/>
<comment type="caution">
    <text evidence="4">The sequence shown here is derived from an EMBL/GenBank/DDBJ whole genome shotgun (WGS) entry which is preliminary data.</text>
</comment>
<dbReference type="InterPro" id="IPR027806">
    <property type="entry name" value="HARBI1_dom"/>
</dbReference>
<protein>
    <recommendedName>
        <fullName evidence="3">DDE Tnp4 domain-containing protein</fullName>
    </recommendedName>
</protein>
<evidence type="ECO:0000256" key="2">
    <source>
        <dbReference type="ARBA" id="ARBA00022723"/>
    </source>
</evidence>
<dbReference type="Pfam" id="PF13359">
    <property type="entry name" value="DDE_Tnp_4"/>
    <property type="match status" value="1"/>
</dbReference>
<dbReference type="GO" id="GO:0046872">
    <property type="term" value="F:metal ion binding"/>
    <property type="evidence" value="ECO:0007669"/>
    <property type="project" value="UniProtKB-KW"/>
</dbReference>
<keyword evidence="2" id="KW-0479">Metal-binding</keyword>
<comment type="cofactor">
    <cofactor evidence="1">
        <name>a divalent metal cation</name>
        <dbReference type="ChEBI" id="CHEBI:60240"/>
    </cofactor>
</comment>
<feature type="domain" description="DDE Tnp4" evidence="3">
    <location>
        <begin position="93"/>
        <end position="170"/>
    </location>
</feature>
<keyword evidence="5" id="KW-1185">Reference proteome</keyword>
<dbReference type="EMBL" id="VTPC01073844">
    <property type="protein sequence ID" value="KAF2888781.1"/>
    <property type="molecule type" value="Genomic_DNA"/>
</dbReference>
<name>A0A8K0G7K9_IGNLU</name>
<evidence type="ECO:0000256" key="1">
    <source>
        <dbReference type="ARBA" id="ARBA00001968"/>
    </source>
</evidence>
<accession>A0A8K0G7K9</accession>
<organism evidence="4 5">
    <name type="scientific">Ignelater luminosus</name>
    <name type="common">Cucubano</name>
    <name type="synonym">Pyrophorus luminosus</name>
    <dbReference type="NCBI Taxonomy" id="2038154"/>
    <lineage>
        <taxon>Eukaryota</taxon>
        <taxon>Metazoa</taxon>
        <taxon>Ecdysozoa</taxon>
        <taxon>Arthropoda</taxon>
        <taxon>Hexapoda</taxon>
        <taxon>Insecta</taxon>
        <taxon>Pterygota</taxon>
        <taxon>Neoptera</taxon>
        <taxon>Endopterygota</taxon>
        <taxon>Coleoptera</taxon>
        <taxon>Polyphaga</taxon>
        <taxon>Elateriformia</taxon>
        <taxon>Elateroidea</taxon>
        <taxon>Elateridae</taxon>
        <taxon>Agrypninae</taxon>
        <taxon>Pyrophorini</taxon>
        <taxon>Ignelater</taxon>
    </lineage>
</organism>
<evidence type="ECO:0000259" key="3">
    <source>
        <dbReference type="Pfam" id="PF13359"/>
    </source>
</evidence>
<reference evidence="4" key="1">
    <citation type="submission" date="2019-08" db="EMBL/GenBank/DDBJ databases">
        <title>The genome of the North American firefly Photinus pyralis.</title>
        <authorList>
            <consortium name="Photinus pyralis genome working group"/>
            <person name="Fallon T.R."/>
            <person name="Sander Lower S.E."/>
            <person name="Weng J.-K."/>
        </authorList>
    </citation>
    <scope>NUCLEOTIDE SEQUENCE</scope>
    <source>
        <strain evidence="4">TRF0915ILg1</strain>
        <tissue evidence="4">Whole body</tissue>
    </source>
</reference>
<evidence type="ECO:0000313" key="4">
    <source>
        <dbReference type="EMBL" id="KAF2888781.1"/>
    </source>
</evidence>
<dbReference type="Proteomes" id="UP000801492">
    <property type="component" value="Unassembled WGS sequence"/>
</dbReference>